<dbReference type="PANTHER" id="PTHR10696">
    <property type="entry name" value="GAMMA-BUTYROBETAINE HYDROXYLASE-RELATED"/>
    <property type="match status" value="1"/>
</dbReference>
<dbReference type="PANTHER" id="PTHR10696:SF54">
    <property type="entry name" value="FAMILY OXIDOREDUCTASE, PUTATIVE (AFU_ORTHOLOGUE AFUA_4G13850)-RELATED"/>
    <property type="match status" value="1"/>
</dbReference>
<organism evidence="3 4">
    <name type="scientific">Lasiosphaeris hirsuta</name>
    <dbReference type="NCBI Taxonomy" id="260670"/>
    <lineage>
        <taxon>Eukaryota</taxon>
        <taxon>Fungi</taxon>
        <taxon>Dikarya</taxon>
        <taxon>Ascomycota</taxon>
        <taxon>Pezizomycotina</taxon>
        <taxon>Sordariomycetes</taxon>
        <taxon>Sordariomycetidae</taxon>
        <taxon>Sordariales</taxon>
        <taxon>Lasiosphaeriaceae</taxon>
        <taxon>Lasiosphaeris</taxon>
    </lineage>
</organism>
<gene>
    <name evidence="3" type="ORF">B0H67DRAFT_551142</name>
</gene>
<sequence>MAETIGPIMDAGAQPACAGCYEIGDTSELPYGFLPKLTSSLAWQPDDILARRDETMLQLTQSDLDEINDSLGGFKRPGFFTIRGLTPSEWDARENIIVHAGIASYFGNKRALQQNYYSNTADAILFFLASAKGFHSDNGDNVSLYCRQVAVTGGDLYLSSTWAIYNELAAHHSGDEELRTKKAPLFYFRHGKLIVDYQKRPLCGSKEEARDPRLKPITLKQEEALSVVDKLAYENAISVDQQAGDINFFNNLGLLRARSAFENDDDQQVRRHLTRLIFRDEVEGWDIPEGMREEWRKYYDHDPAVEVFREEPTPWAWSLTGHD</sequence>
<proteinExistence type="predicted"/>
<dbReference type="InterPro" id="IPR042098">
    <property type="entry name" value="TauD-like_sf"/>
</dbReference>
<dbReference type="GO" id="GO:0016491">
    <property type="term" value="F:oxidoreductase activity"/>
    <property type="evidence" value="ECO:0007669"/>
    <property type="project" value="UniProtKB-KW"/>
</dbReference>
<dbReference type="Pfam" id="PF02668">
    <property type="entry name" value="TauD"/>
    <property type="match status" value="1"/>
</dbReference>
<keyword evidence="4" id="KW-1185">Reference proteome</keyword>
<protein>
    <recommendedName>
        <fullName evidence="2">TauD/TfdA-like domain-containing protein</fullName>
    </recommendedName>
</protein>
<evidence type="ECO:0000313" key="4">
    <source>
        <dbReference type="Proteomes" id="UP001172102"/>
    </source>
</evidence>
<feature type="domain" description="TauD/TfdA-like" evidence="2">
    <location>
        <begin position="64"/>
        <end position="276"/>
    </location>
</feature>
<dbReference type="SUPFAM" id="SSF51197">
    <property type="entry name" value="Clavaminate synthase-like"/>
    <property type="match status" value="1"/>
</dbReference>
<reference evidence="3" key="1">
    <citation type="submission" date="2023-06" db="EMBL/GenBank/DDBJ databases">
        <title>Genome-scale phylogeny and comparative genomics of the fungal order Sordariales.</title>
        <authorList>
            <consortium name="Lawrence Berkeley National Laboratory"/>
            <person name="Hensen N."/>
            <person name="Bonometti L."/>
            <person name="Westerberg I."/>
            <person name="Brannstrom I.O."/>
            <person name="Guillou S."/>
            <person name="Cros-Aarteil S."/>
            <person name="Calhoun S."/>
            <person name="Haridas S."/>
            <person name="Kuo A."/>
            <person name="Mondo S."/>
            <person name="Pangilinan J."/>
            <person name="Riley R."/>
            <person name="Labutti K."/>
            <person name="Andreopoulos B."/>
            <person name="Lipzen A."/>
            <person name="Chen C."/>
            <person name="Yanf M."/>
            <person name="Daum C."/>
            <person name="Ng V."/>
            <person name="Clum A."/>
            <person name="Steindorff A."/>
            <person name="Ohm R."/>
            <person name="Martin F."/>
            <person name="Silar P."/>
            <person name="Natvig D."/>
            <person name="Lalanne C."/>
            <person name="Gautier V."/>
            <person name="Ament-Velasquez S.L."/>
            <person name="Kruys A."/>
            <person name="Hutchinson M.I."/>
            <person name="Powell A.J."/>
            <person name="Barry K."/>
            <person name="Miller A.N."/>
            <person name="Grigoriev I.V."/>
            <person name="Debuchy R."/>
            <person name="Gladieux P."/>
            <person name="Thoren M.H."/>
            <person name="Johannesson H."/>
        </authorList>
    </citation>
    <scope>NUCLEOTIDE SEQUENCE</scope>
    <source>
        <strain evidence="3">SMH4607-1</strain>
    </source>
</reference>
<dbReference type="InterPro" id="IPR003819">
    <property type="entry name" value="TauD/TfdA-like"/>
</dbReference>
<dbReference type="AlphaFoldDB" id="A0AA40B0W1"/>
<evidence type="ECO:0000313" key="3">
    <source>
        <dbReference type="EMBL" id="KAK0725620.1"/>
    </source>
</evidence>
<name>A0AA40B0W1_9PEZI</name>
<dbReference type="Gene3D" id="3.60.130.10">
    <property type="entry name" value="Clavaminate synthase-like"/>
    <property type="match status" value="1"/>
</dbReference>
<dbReference type="EMBL" id="JAUKUA010000002">
    <property type="protein sequence ID" value="KAK0725620.1"/>
    <property type="molecule type" value="Genomic_DNA"/>
</dbReference>
<evidence type="ECO:0000259" key="2">
    <source>
        <dbReference type="Pfam" id="PF02668"/>
    </source>
</evidence>
<comment type="caution">
    <text evidence="3">The sequence shown here is derived from an EMBL/GenBank/DDBJ whole genome shotgun (WGS) entry which is preliminary data.</text>
</comment>
<dbReference type="InterPro" id="IPR050411">
    <property type="entry name" value="AlphaKG_dependent_hydroxylases"/>
</dbReference>
<accession>A0AA40B0W1</accession>
<evidence type="ECO:0000256" key="1">
    <source>
        <dbReference type="ARBA" id="ARBA00023002"/>
    </source>
</evidence>
<keyword evidence="1" id="KW-0560">Oxidoreductase</keyword>
<dbReference type="Proteomes" id="UP001172102">
    <property type="component" value="Unassembled WGS sequence"/>
</dbReference>